<dbReference type="SUPFAM" id="SSF82771">
    <property type="entry name" value="GIY-YIG endonuclease"/>
    <property type="match status" value="1"/>
</dbReference>
<dbReference type="InterPro" id="IPR050190">
    <property type="entry name" value="UPF0213_domain"/>
</dbReference>
<feature type="domain" description="GIY-YIG" evidence="2">
    <location>
        <begin position="3"/>
        <end position="78"/>
    </location>
</feature>
<evidence type="ECO:0000313" key="3">
    <source>
        <dbReference type="EMBL" id="MCQ4635658.1"/>
    </source>
</evidence>
<proteinExistence type="inferred from homology"/>
<dbReference type="InterPro" id="IPR035901">
    <property type="entry name" value="GIY-YIG_endonuc_sf"/>
</dbReference>
<dbReference type="PANTHER" id="PTHR34477:SF1">
    <property type="entry name" value="UPF0213 PROTEIN YHBQ"/>
    <property type="match status" value="1"/>
</dbReference>
<name>A0ABT1RKF6_9FIRM</name>
<accession>A0ABT1RKF6</accession>
<dbReference type="RefSeq" id="WP_256130849.1">
    <property type="nucleotide sequence ID" value="NZ_JANFXK010000002.1"/>
</dbReference>
<comment type="caution">
    <text evidence="3">The sequence shown here is derived from an EMBL/GenBank/DDBJ whole genome shotgun (WGS) entry which is preliminary data.</text>
</comment>
<comment type="similarity">
    <text evidence="1">Belongs to the UPF0213 family.</text>
</comment>
<dbReference type="Gene3D" id="3.40.1440.10">
    <property type="entry name" value="GIY-YIG endonuclease"/>
    <property type="match status" value="1"/>
</dbReference>
<dbReference type="PROSITE" id="PS50164">
    <property type="entry name" value="GIY_YIG"/>
    <property type="match status" value="1"/>
</dbReference>
<dbReference type="InterPro" id="IPR000305">
    <property type="entry name" value="GIY-YIG_endonuc"/>
</dbReference>
<organism evidence="3 4">
    <name type="scientific">Anaerovorax odorimutans</name>
    <dbReference type="NCBI Taxonomy" id="109327"/>
    <lineage>
        <taxon>Bacteria</taxon>
        <taxon>Bacillati</taxon>
        <taxon>Bacillota</taxon>
        <taxon>Clostridia</taxon>
        <taxon>Peptostreptococcales</taxon>
        <taxon>Anaerovoracaceae</taxon>
        <taxon>Anaerovorax</taxon>
    </lineage>
</organism>
<dbReference type="SMART" id="SM00465">
    <property type="entry name" value="GIYc"/>
    <property type="match status" value="1"/>
</dbReference>
<evidence type="ECO:0000259" key="2">
    <source>
        <dbReference type="PROSITE" id="PS50164"/>
    </source>
</evidence>
<dbReference type="PANTHER" id="PTHR34477">
    <property type="entry name" value="UPF0213 PROTEIN YHBQ"/>
    <property type="match status" value="1"/>
</dbReference>
<reference evidence="3 4" key="1">
    <citation type="submission" date="2022-06" db="EMBL/GenBank/DDBJ databases">
        <title>Isolation of gut microbiota from human fecal samples.</title>
        <authorList>
            <person name="Pamer E.G."/>
            <person name="Barat B."/>
            <person name="Waligurski E."/>
            <person name="Medina S."/>
            <person name="Paddock L."/>
            <person name="Mostad J."/>
        </authorList>
    </citation>
    <scope>NUCLEOTIDE SEQUENCE [LARGE SCALE GENOMIC DNA]</scope>
    <source>
        <strain evidence="3 4">SL.3.17</strain>
    </source>
</reference>
<evidence type="ECO:0000313" key="4">
    <source>
        <dbReference type="Proteomes" id="UP001524502"/>
    </source>
</evidence>
<dbReference type="CDD" id="cd10456">
    <property type="entry name" value="GIY-YIG_UPF0213"/>
    <property type="match status" value="1"/>
</dbReference>
<evidence type="ECO:0000256" key="1">
    <source>
        <dbReference type="ARBA" id="ARBA00007435"/>
    </source>
</evidence>
<sequence>MEKQSCVYILECRDGSLYTGWTTDIENRLSAHNSGAGAKYTRGRGPVKLVYIEYLPDRSAALRREASIKKLSREKKLLLIASNPVQENQRL</sequence>
<keyword evidence="4" id="KW-1185">Reference proteome</keyword>
<gene>
    <name evidence="3" type="ORF">NE619_02865</name>
</gene>
<dbReference type="Pfam" id="PF01541">
    <property type="entry name" value="GIY-YIG"/>
    <property type="match status" value="1"/>
</dbReference>
<dbReference type="Proteomes" id="UP001524502">
    <property type="component" value="Unassembled WGS sequence"/>
</dbReference>
<protein>
    <submittedName>
        <fullName evidence="3">GIY-YIG nuclease family protein</fullName>
    </submittedName>
</protein>
<dbReference type="EMBL" id="JANFXK010000002">
    <property type="protein sequence ID" value="MCQ4635658.1"/>
    <property type="molecule type" value="Genomic_DNA"/>
</dbReference>